<dbReference type="AlphaFoldDB" id="A0AAD1ZTC5"/>
<evidence type="ECO:0000313" key="2">
    <source>
        <dbReference type="EMBL" id="CAI9775486.1"/>
    </source>
</evidence>
<name>A0AAD1ZTC5_9LAMI</name>
<sequence>MPASLTFTSNASDIASNGEDLNSMEGALAEARLQLEKEDDELEKAVSGIAVQTVEFEDKIVQFEEFDLQMERELQKLGFLTLGRSSGSHILLLLLLRLALHLRLLNRLALELRFIRSGFHSIQHPLTDFFGINLKNFDPIIVSGRSSPSGQKRFLLDLESLTLKTLKKIRFLISFDLCNSQKISS</sequence>
<evidence type="ECO:0000256" key="1">
    <source>
        <dbReference type="SAM" id="Coils"/>
    </source>
</evidence>
<dbReference type="Proteomes" id="UP000834106">
    <property type="component" value="Chromosome 14"/>
</dbReference>
<evidence type="ECO:0000313" key="3">
    <source>
        <dbReference type="Proteomes" id="UP000834106"/>
    </source>
</evidence>
<keyword evidence="1" id="KW-0175">Coiled coil</keyword>
<feature type="coiled-coil region" evidence="1">
    <location>
        <begin position="21"/>
        <end position="48"/>
    </location>
</feature>
<proteinExistence type="predicted"/>
<organism evidence="2 3">
    <name type="scientific">Fraxinus pennsylvanica</name>
    <dbReference type="NCBI Taxonomy" id="56036"/>
    <lineage>
        <taxon>Eukaryota</taxon>
        <taxon>Viridiplantae</taxon>
        <taxon>Streptophyta</taxon>
        <taxon>Embryophyta</taxon>
        <taxon>Tracheophyta</taxon>
        <taxon>Spermatophyta</taxon>
        <taxon>Magnoliopsida</taxon>
        <taxon>eudicotyledons</taxon>
        <taxon>Gunneridae</taxon>
        <taxon>Pentapetalae</taxon>
        <taxon>asterids</taxon>
        <taxon>lamiids</taxon>
        <taxon>Lamiales</taxon>
        <taxon>Oleaceae</taxon>
        <taxon>Oleeae</taxon>
        <taxon>Fraxinus</taxon>
    </lineage>
</organism>
<dbReference type="EMBL" id="OU503049">
    <property type="protein sequence ID" value="CAI9775486.1"/>
    <property type="molecule type" value="Genomic_DNA"/>
</dbReference>
<reference evidence="2" key="1">
    <citation type="submission" date="2023-05" db="EMBL/GenBank/DDBJ databases">
        <authorList>
            <person name="Huff M."/>
        </authorList>
    </citation>
    <scope>NUCLEOTIDE SEQUENCE</scope>
</reference>
<keyword evidence="3" id="KW-1185">Reference proteome</keyword>
<gene>
    <name evidence="2" type="ORF">FPE_LOCUS22916</name>
</gene>
<protein>
    <submittedName>
        <fullName evidence="2">Uncharacterized protein</fullName>
    </submittedName>
</protein>
<accession>A0AAD1ZTC5</accession>